<evidence type="ECO:0000256" key="1">
    <source>
        <dbReference type="SAM" id="MobiDB-lite"/>
    </source>
</evidence>
<gene>
    <name evidence="2" type="primary">mdcA</name>
    <name evidence="2" type="ORF">C2L65_20880</name>
</gene>
<dbReference type="OrthoDB" id="5481335at2"/>
<protein>
    <submittedName>
        <fullName evidence="2">Malonate decarboxylase subunit alpha</fullName>
    </submittedName>
</protein>
<dbReference type="Pfam" id="PF16957">
    <property type="entry name" value="Mal_decarbox_Al"/>
    <property type="match status" value="1"/>
</dbReference>
<proteinExistence type="predicted"/>
<dbReference type="KEGG" id="pter:C2L65_20880"/>
<sequence length="567" mass="61914">MNQRIESAKLGLAQSTEAPAGSSAARSWTTKRDEKRRRLAAIEPWLEDGILPAHRIVDALETLIRPGDRVALEGDNQKQADFLSRSFAKVDPQKVHDVHLLISSISRPEHLTLFERNIAHKVDFAFAGPQSLRVAQLLEDGQLEIGAIYTYVELYARMFVDLTPNVALLCAEKADRHGNLYTGPNTEDTPTIAEAAAFRHGIVIVQVNEIVDELPRVDIPASWVDVVVEADRPFAVEPLFTRDPRHIGDLQVLTAMMVIKGIYEPYGVTSLNHGIGFDTAAIELLLPTYGESLGLKGKICRNWTLNPHPTLIPAIESGWVESVHCFGSEVGMEGYVEARPDVFFTGSDGTLRSNRVLCQLAGQYGVDLFIGSTLQIDGDANSSTVTRGRLAGFGGAPNMGHDPRGRRHSSEAWLKLLKDEGPVSRGKKLVVQLAETYKKGGEPTFVDELDAVAVGAKSGMPIAPVMIYGDDVSHVVTEEGIAHLHKAEGVEERRAAVAAVAGVTPIGLRAKPEKTAELRRRGIVAYPEDLGIRRGEAKRSLLAARSIDDLVTWSGGLYTPPARFRSW</sequence>
<dbReference type="PANTHER" id="PTHR43293:SF2">
    <property type="entry name" value="MALONATE DECARBOXYLASE ALPHA SUBUNIT"/>
    <property type="match status" value="1"/>
</dbReference>
<accession>A0A2I8ERW1</accession>
<feature type="region of interest" description="Disordered" evidence="1">
    <location>
        <begin position="1"/>
        <end position="33"/>
    </location>
</feature>
<dbReference type="Proteomes" id="UP000243502">
    <property type="component" value="Chromosome 2"/>
</dbReference>
<organism evidence="2 3">
    <name type="scientific">Paraburkholderia terrae</name>
    <dbReference type="NCBI Taxonomy" id="311230"/>
    <lineage>
        <taxon>Bacteria</taxon>
        <taxon>Pseudomonadati</taxon>
        <taxon>Pseudomonadota</taxon>
        <taxon>Betaproteobacteria</taxon>
        <taxon>Burkholderiales</taxon>
        <taxon>Burkholderiaceae</taxon>
        <taxon>Paraburkholderia</taxon>
    </lineage>
</organism>
<dbReference type="AlphaFoldDB" id="A0A2I8ERW1"/>
<name>A0A2I8ERW1_9BURK</name>
<dbReference type="Gene3D" id="3.40.1080.10">
    <property type="entry name" value="Glutaconate Coenzyme A-transferase"/>
    <property type="match status" value="1"/>
</dbReference>
<dbReference type="InterPro" id="IPR005777">
    <property type="entry name" value="MadA"/>
</dbReference>
<dbReference type="EMBL" id="CP026112">
    <property type="protein sequence ID" value="AUT62112.1"/>
    <property type="molecule type" value="Genomic_DNA"/>
</dbReference>
<dbReference type="SUPFAM" id="SSF100950">
    <property type="entry name" value="NagB/RpiA/CoA transferase-like"/>
    <property type="match status" value="2"/>
</dbReference>
<reference evidence="2 3" key="1">
    <citation type="submission" date="2018-01" db="EMBL/GenBank/DDBJ databases">
        <title>Species boundaries and ecological features among Paraburkholderia terrae DSMZ17804T, P. hospita DSMZ17164T and P. caribensis DSMZ13236T.</title>
        <authorList>
            <person name="Pratama A.A."/>
        </authorList>
    </citation>
    <scope>NUCLEOTIDE SEQUENCE [LARGE SCALE GENOMIC DNA]</scope>
    <source>
        <strain evidence="2 3">DSM 17804</strain>
    </source>
</reference>
<dbReference type="PANTHER" id="PTHR43293">
    <property type="entry name" value="ACETATE COA-TRANSFERASE YDIF"/>
    <property type="match status" value="1"/>
</dbReference>
<dbReference type="GO" id="GO:0016740">
    <property type="term" value="F:transferase activity"/>
    <property type="evidence" value="ECO:0007669"/>
    <property type="project" value="InterPro"/>
</dbReference>
<evidence type="ECO:0000313" key="2">
    <source>
        <dbReference type="EMBL" id="AUT62112.1"/>
    </source>
</evidence>
<evidence type="ECO:0000313" key="3">
    <source>
        <dbReference type="Proteomes" id="UP000243502"/>
    </source>
</evidence>
<dbReference type="InterPro" id="IPR037171">
    <property type="entry name" value="NagB/RpiA_transferase-like"/>
</dbReference>
<dbReference type="NCBIfam" id="TIGR01110">
    <property type="entry name" value="mdcA"/>
    <property type="match status" value="1"/>
</dbReference>
<dbReference type="RefSeq" id="WP_042315479.1">
    <property type="nucleotide sequence ID" value="NZ_CP026112.1"/>
</dbReference>